<dbReference type="RefSeq" id="WP_013933636.1">
    <property type="nucleotide sequence ID" value="NC_015709.1"/>
</dbReference>
<evidence type="ECO:0000313" key="1">
    <source>
        <dbReference type="EMBL" id="AEI37237.1"/>
    </source>
</evidence>
<proteinExistence type="predicted"/>
<gene>
    <name evidence="1" type="ordered locus">Zymop_0334</name>
</gene>
<evidence type="ECO:0000313" key="2">
    <source>
        <dbReference type="Proteomes" id="UP000000491"/>
    </source>
</evidence>
<dbReference type="STRING" id="579138.Zymop_0334"/>
<sequence>MRHSEQATSYETYSSAPSLSSSLYTTKIAHRACSKDFTSLEQTSSCENFENSAANHLRRVGYVPVCHANIVDMTFESDVWLVGRHIVSTADMITMATSRGFQSKNIQ</sequence>
<organism evidence="1 2">
    <name type="scientific">Zymomonas mobilis subsp. pomaceae (strain ATCC 29192 / DSM 22645 / JCM 10191 / CCUG 17912 / NBRC 13757 / NCIMB 11200 / NRRL B-4491 / Barker I)</name>
    <dbReference type="NCBI Taxonomy" id="579138"/>
    <lineage>
        <taxon>Bacteria</taxon>
        <taxon>Pseudomonadati</taxon>
        <taxon>Pseudomonadota</taxon>
        <taxon>Alphaproteobacteria</taxon>
        <taxon>Sphingomonadales</taxon>
        <taxon>Zymomonadaceae</taxon>
        <taxon>Zymomonas</taxon>
    </lineage>
</organism>
<dbReference type="EMBL" id="CP002865">
    <property type="protein sequence ID" value="AEI37237.1"/>
    <property type="molecule type" value="Genomic_DNA"/>
</dbReference>
<accession>F8EUU9</accession>
<dbReference type="HOGENOM" id="CLU_2209054_0_0_5"/>
<reference evidence="1 2" key="1">
    <citation type="journal article" date="2011" name="J. Bacteriol.">
        <title>Genome sequence of the ethanol-producing Zymomonas mobilis subsp. pomaceae lectotype strain ATCC 29192.</title>
        <authorList>
            <person name="Kouvelis V.N."/>
            <person name="Davenport K.W."/>
            <person name="Brettin T.S."/>
            <person name="Bruce D."/>
            <person name="Detter C."/>
            <person name="Han C.S."/>
            <person name="Nolan M."/>
            <person name="Tapia R."/>
            <person name="Damoulaki A."/>
            <person name="Kyrpides N.C."/>
            <person name="Typas M.A."/>
            <person name="Pappas K.M."/>
        </authorList>
    </citation>
    <scope>NUCLEOTIDE SEQUENCE [LARGE SCALE GENOMIC DNA]</scope>
    <source>
        <strain evidence="2">ATCC 29192 / DSM 22645 / JCM 10191 / CCUG 17912 / NBRC 13757 / NCIMB 11200 / NRRL B-4491 / Barker I</strain>
    </source>
</reference>
<dbReference type="AlphaFoldDB" id="F8EUU9"/>
<dbReference type="Proteomes" id="UP000000491">
    <property type="component" value="Chromosome"/>
</dbReference>
<protein>
    <submittedName>
        <fullName evidence="1">Uncharacterized protein</fullName>
    </submittedName>
</protein>
<name>F8EUU9_ZYMMT</name>
<dbReference type="KEGG" id="zmp:Zymop_0334"/>